<dbReference type="KEGG" id="hcz:G9Q37_00300"/>
<evidence type="ECO:0000313" key="3">
    <source>
        <dbReference type="Proteomes" id="UP000503162"/>
    </source>
</evidence>
<evidence type="ECO:0000256" key="1">
    <source>
        <dbReference type="SAM" id="SignalP"/>
    </source>
</evidence>
<protein>
    <recommendedName>
        <fullName evidence="4">Carboxypeptidase regulatory-like domain-containing protein</fullName>
    </recommendedName>
</protein>
<accession>A0A6G8INJ5</accession>
<dbReference type="Proteomes" id="UP000503162">
    <property type="component" value="Chromosome"/>
</dbReference>
<reference evidence="2 3" key="1">
    <citation type="submission" date="2020-03" db="EMBL/GenBank/DDBJ databases">
        <title>Hydrogenophaga sp. nov. isolated from cyanobacterial mat.</title>
        <authorList>
            <person name="Thorat V."/>
            <person name="Kirdat K."/>
            <person name="Tiwarekar B."/>
            <person name="Costa E.D."/>
            <person name="Yadav A."/>
        </authorList>
    </citation>
    <scope>NUCLEOTIDE SEQUENCE [LARGE SCALE GENOMIC DNA]</scope>
    <source>
        <strain evidence="2 3">BA0156</strain>
    </source>
</reference>
<gene>
    <name evidence="2" type="ORF">G9Q37_00300</name>
</gene>
<organism evidence="2 3">
    <name type="scientific">Hydrogenophaga crocea</name>
    <dbReference type="NCBI Taxonomy" id="2716225"/>
    <lineage>
        <taxon>Bacteria</taxon>
        <taxon>Pseudomonadati</taxon>
        <taxon>Pseudomonadota</taxon>
        <taxon>Betaproteobacteria</taxon>
        <taxon>Burkholderiales</taxon>
        <taxon>Comamonadaceae</taxon>
        <taxon>Hydrogenophaga</taxon>
    </lineage>
</organism>
<sequence>MLGALVLTCLAGNALAASDPALPEGNTKVVTKSRLGVWMLREDPAQPRMNCSVKFVSSSKNPPGLTILGPTPKSAHAVILFSGSDIPVSSAVQDVQVELVQQDLPPTRLPAKQFPRQAGSPDGVLAVPVGDIRQTLKSMRDRENNMQLRMESTTVFSLDYDGLALARNAMLDCMEGRTFAGQSLKEATAEIRPLGTSVIKGQAYFKGALLAAKKYPPKGSQAVGLIWMTDEFKAWYEQVKRDQKMPKQIPQAILKHFMRTKILDDKGSFVFTNMPPGEYLLITDFSYERTRNQEEVIGRTDVYTAGGRYIGSNNQITVNTYAFQEGVTFEKRVVVPADGQTIEVSLDKSCLMGC</sequence>
<dbReference type="AlphaFoldDB" id="A0A6G8INJ5"/>
<evidence type="ECO:0000313" key="2">
    <source>
        <dbReference type="EMBL" id="QIM54605.1"/>
    </source>
</evidence>
<proteinExistence type="predicted"/>
<name>A0A6G8INJ5_9BURK</name>
<feature type="signal peptide" evidence="1">
    <location>
        <begin position="1"/>
        <end position="16"/>
    </location>
</feature>
<feature type="chain" id="PRO_5026105372" description="Carboxypeptidase regulatory-like domain-containing protein" evidence="1">
    <location>
        <begin position="17"/>
        <end position="354"/>
    </location>
</feature>
<keyword evidence="3" id="KW-1185">Reference proteome</keyword>
<evidence type="ECO:0008006" key="4">
    <source>
        <dbReference type="Google" id="ProtNLM"/>
    </source>
</evidence>
<keyword evidence="1" id="KW-0732">Signal</keyword>
<dbReference type="EMBL" id="CP049989">
    <property type="protein sequence ID" value="QIM54605.1"/>
    <property type="molecule type" value="Genomic_DNA"/>
</dbReference>